<gene>
    <name evidence="7" type="ORF">E3U55_05885</name>
</gene>
<dbReference type="Proteomes" id="UP000297975">
    <property type="component" value="Unassembled WGS sequence"/>
</dbReference>
<accession>A0A4Y8IMU3</accession>
<dbReference type="EMBL" id="SOPW01000005">
    <property type="protein sequence ID" value="TFB22765.1"/>
    <property type="molecule type" value="Genomic_DNA"/>
</dbReference>
<feature type="transmembrane region" description="Helical" evidence="6">
    <location>
        <begin position="361"/>
        <end position="380"/>
    </location>
</feature>
<keyword evidence="3 4" id="KW-0472">Membrane</keyword>
<feature type="transmembrane region" description="Helical" evidence="6">
    <location>
        <begin position="416"/>
        <end position="437"/>
    </location>
</feature>
<dbReference type="InterPro" id="IPR004995">
    <property type="entry name" value="Spore_Ger"/>
</dbReference>
<dbReference type="GO" id="GO:0005886">
    <property type="term" value="C:plasma membrane"/>
    <property type="evidence" value="ECO:0007669"/>
    <property type="project" value="UniProtKB-SubCell"/>
</dbReference>
<evidence type="ECO:0000256" key="5">
    <source>
        <dbReference type="SAM" id="MobiDB-lite"/>
    </source>
</evidence>
<comment type="similarity">
    <text evidence="2 4">Belongs to the GerABKA family.</text>
</comment>
<dbReference type="Pfam" id="PF03323">
    <property type="entry name" value="GerA"/>
    <property type="match status" value="1"/>
</dbReference>
<evidence type="ECO:0000313" key="8">
    <source>
        <dbReference type="Proteomes" id="UP000297975"/>
    </source>
</evidence>
<feature type="region of interest" description="Disordered" evidence="5">
    <location>
        <begin position="473"/>
        <end position="492"/>
    </location>
</feature>
<sequence>MGKEGTQIPINKDFSKNIEYLLKELRVDQNFDIIHHKIEHGGIKLGLFFVDGFAGGLAMIETLKSLKELDEEKLQKDPVNALSKKIIPHQEIGTSNDLEEVIVQVLSGQAAFIIEGCEEAVLVDSREYPIRSPQEPDLERVVRGPRDGFVETIVFNTALIRRHVRDRSLIFQYMQVGQRSKTDICLSYIDSVVDPELVKRLKKKIKEINIDDLSMGEKTLEEFLFGKTMNPYPQVRYTERGDTASVHLMEGHVLIIVDGSPSVMVCPATFWHHLQHAEEYRQKPIVGAFLRWVRFAALFAGLFLLPLWYLFATNPELLPNALSFIGVKEEGSIPLFLQFFIAEIGVEILRMAAIHTPSALATALGLIAALMIGQIAIDVGLFTSEVILYLAIAVLGNYAMPSYELSLANRIVRLKFLTAAAAFGVIGLVISIVLWLLLLISTKTLNTPYLWPLIPFNAKAFFVTIFRSPMPLQKSRPSVLNTQDDSRQSGES</sequence>
<dbReference type="PIRSF" id="PIRSF005690">
    <property type="entry name" value="GerBA"/>
    <property type="match status" value="1"/>
</dbReference>
<evidence type="ECO:0000256" key="2">
    <source>
        <dbReference type="ARBA" id="ARBA00005278"/>
    </source>
</evidence>
<keyword evidence="8" id="KW-1185">Reference proteome</keyword>
<evidence type="ECO:0000256" key="1">
    <source>
        <dbReference type="ARBA" id="ARBA00004141"/>
    </source>
</evidence>
<dbReference type="PANTHER" id="PTHR22550:SF9">
    <property type="entry name" value="STAGE V SPORULATION PROTEIN AF"/>
    <property type="match status" value="1"/>
</dbReference>
<evidence type="ECO:0000313" key="7">
    <source>
        <dbReference type="EMBL" id="TFB22765.1"/>
    </source>
</evidence>
<comment type="subcellular location">
    <subcellularLocation>
        <location evidence="4">Cell membrane</location>
    </subcellularLocation>
    <subcellularLocation>
        <location evidence="1">Membrane</location>
        <topology evidence="1">Multi-pass membrane protein</topology>
    </subcellularLocation>
</comment>
<evidence type="ECO:0000256" key="6">
    <source>
        <dbReference type="SAM" id="Phobius"/>
    </source>
</evidence>
<proteinExistence type="inferred from homology"/>
<evidence type="ECO:0000256" key="4">
    <source>
        <dbReference type="PIRNR" id="PIRNR005690"/>
    </source>
</evidence>
<dbReference type="PANTHER" id="PTHR22550">
    <property type="entry name" value="SPORE GERMINATION PROTEIN"/>
    <property type="match status" value="1"/>
</dbReference>
<dbReference type="GO" id="GO:0009847">
    <property type="term" value="P:spore germination"/>
    <property type="evidence" value="ECO:0007669"/>
    <property type="project" value="UniProtKB-UniRule"/>
</dbReference>
<dbReference type="AlphaFoldDB" id="A0A4Y8IMU3"/>
<protein>
    <submittedName>
        <fullName evidence="7">Spore germination protein</fullName>
    </submittedName>
</protein>
<comment type="caution">
    <text evidence="7">The sequence shown here is derived from an EMBL/GenBank/DDBJ whole genome shotgun (WGS) entry which is preliminary data.</text>
</comment>
<reference evidence="7 8" key="1">
    <citation type="submission" date="2019-03" db="EMBL/GenBank/DDBJ databases">
        <authorList>
            <person name="He R.-H."/>
        </authorList>
    </citation>
    <scope>NUCLEOTIDE SEQUENCE [LARGE SCALE GENOMIC DNA]</scope>
    <source>
        <strain evidence="8">SH 714</strain>
    </source>
</reference>
<dbReference type="RefSeq" id="WP_134339456.1">
    <property type="nucleotide sequence ID" value="NZ_SOPW01000005.1"/>
</dbReference>
<dbReference type="InterPro" id="IPR050768">
    <property type="entry name" value="UPF0353/GerABKA_families"/>
</dbReference>
<organism evidence="7 8">
    <name type="scientific">Filobacillus milosensis</name>
    <dbReference type="NCBI Taxonomy" id="94137"/>
    <lineage>
        <taxon>Bacteria</taxon>
        <taxon>Bacillati</taxon>
        <taxon>Bacillota</taxon>
        <taxon>Bacilli</taxon>
        <taxon>Bacillales</taxon>
        <taxon>Bacillaceae</taxon>
        <taxon>Filobacillus</taxon>
    </lineage>
</organism>
<feature type="transmembrane region" description="Helical" evidence="6">
    <location>
        <begin position="386"/>
        <end position="404"/>
    </location>
</feature>
<evidence type="ECO:0000256" key="3">
    <source>
        <dbReference type="ARBA" id="ARBA00023136"/>
    </source>
</evidence>
<name>A0A4Y8IMU3_9BACI</name>
<feature type="transmembrane region" description="Helical" evidence="6">
    <location>
        <begin position="292"/>
        <end position="311"/>
    </location>
</feature>
<keyword evidence="6" id="KW-0812">Transmembrane</keyword>
<dbReference type="OrthoDB" id="9772630at2"/>
<keyword evidence="6" id="KW-1133">Transmembrane helix</keyword>